<keyword evidence="3" id="KW-1185">Reference proteome</keyword>
<feature type="signal peptide" evidence="1">
    <location>
        <begin position="1"/>
        <end position="29"/>
    </location>
</feature>
<dbReference type="EMBL" id="FPAJ01000004">
    <property type="protein sequence ID" value="SFT01330.1"/>
    <property type="molecule type" value="Genomic_DNA"/>
</dbReference>
<keyword evidence="1" id="KW-0732">Signal</keyword>
<sequence>MFKLTQPFRNALTAFALVFAMVFSGVAHTGLARAMSPDLAAYVATGGSLEDLCTPASGNNGAQAKKCEVCRLLGAALEPRPCVGAPLVVTEKTRVLTFVAKRLHHRHPLDPARLTRAPPQA</sequence>
<name>A0A1I6UIS5_9RHOB</name>
<evidence type="ECO:0008006" key="4">
    <source>
        <dbReference type="Google" id="ProtNLM"/>
    </source>
</evidence>
<protein>
    <recommendedName>
        <fullName evidence="4">DUF2946 domain-containing protein</fullName>
    </recommendedName>
</protein>
<evidence type="ECO:0000256" key="1">
    <source>
        <dbReference type="SAM" id="SignalP"/>
    </source>
</evidence>
<evidence type="ECO:0000313" key="3">
    <source>
        <dbReference type="Proteomes" id="UP000199239"/>
    </source>
</evidence>
<organism evidence="2 3">
    <name type="scientific">Sulfitobacter marinus</name>
    <dbReference type="NCBI Taxonomy" id="394264"/>
    <lineage>
        <taxon>Bacteria</taxon>
        <taxon>Pseudomonadati</taxon>
        <taxon>Pseudomonadota</taxon>
        <taxon>Alphaproteobacteria</taxon>
        <taxon>Rhodobacterales</taxon>
        <taxon>Roseobacteraceae</taxon>
        <taxon>Sulfitobacter</taxon>
    </lineage>
</organism>
<dbReference type="AlphaFoldDB" id="A0A1I6UIS5"/>
<dbReference type="RefSeq" id="WP_093916926.1">
    <property type="nucleotide sequence ID" value="NZ_FPAJ01000004.1"/>
</dbReference>
<dbReference type="Proteomes" id="UP000199239">
    <property type="component" value="Unassembled WGS sequence"/>
</dbReference>
<gene>
    <name evidence="2" type="ORF">SAMN04488040_2760</name>
</gene>
<dbReference type="STRING" id="394264.SAMN04488040_2760"/>
<evidence type="ECO:0000313" key="2">
    <source>
        <dbReference type="EMBL" id="SFT01330.1"/>
    </source>
</evidence>
<dbReference type="OrthoDB" id="7667197at2"/>
<proteinExistence type="predicted"/>
<accession>A0A1I6UIS5</accession>
<feature type="chain" id="PRO_5011642380" description="DUF2946 domain-containing protein" evidence="1">
    <location>
        <begin position="30"/>
        <end position="121"/>
    </location>
</feature>
<reference evidence="3" key="1">
    <citation type="submission" date="2016-10" db="EMBL/GenBank/DDBJ databases">
        <authorList>
            <person name="Varghese N."/>
            <person name="Submissions S."/>
        </authorList>
    </citation>
    <scope>NUCLEOTIDE SEQUENCE [LARGE SCALE GENOMIC DNA]</scope>
    <source>
        <strain evidence="3">DSM 23422</strain>
    </source>
</reference>